<dbReference type="RefSeq" id="WP_343878829.1">
    <property type="nucleotide sequence ID" value="NZ_BAAAIJ010000032.1"/>
</dbReference>
<comment type="caution">
    <text evidence="2">The sequence shown here is derived from an EMBL/GenBank/DDBJ whole genome shotgun (WGS) entry which is preliminary data.</text>
</comment>
<dbReference type="Proteomes" id="UP001597307">
    <property type="component" value="Unassembled WGS sequence"/>
</dbReference>
<evidence type="ECO:0000313" key="3">
    <source>
        <dbReference type="Proteomes" id="UP001597307"/>
    </source>
</evidence>
<gene>
    <name evidence="2" type="ORF">ACFSFX_11570</name>
</gene>
<dbReference type="EMBL" id="JBHUGA010000040">
    <property type="protein sequence ID" value="MFD1847234.1"/>
    <property type="molecule type" value="Genomic_DNA"/>
</dbReference>
<keyword evidence="3" id="KW-1185">Reference proteome</keyword>
<evidence type="ECO:0000313" key="2">
    <source>
        <dbReference type="EMBL" id="MFD1847234.1"/>
    </source>
</evidence>
<keyword evidence="1" id="KW-1133">Transmembrane helix</keyword>
<feature type="transmembrane region" description="Helical" evidence="1">
    <location>
        <begin position="52"/>
        <end position="74"/>
    </location>
</feature>
<evidence type="ECO:0000256" key="1">
    <source>
        <dbReference type="SAM" id="Phobius"/>
    </source>
</evidence>
<keyword evidence="1" id="KW-0472">Membrane</keyword>
<organism evidence="2 3">
    <name type="scientific">Arthrobacter flavus</name>
    <dbReference type="NCBI Taxonomy" id="95172"/>
    <lineage>
        <taxon>Bacteria</taxon>
        <taxon>Bacillati</taxon>
        <taxon>Actinomycetota</taxon>
        <taxon>Actinomycetes</taxon>
        <taxon>Micrococcales</taxon>
        <taxon>Micrococcaceae</taxon>
        <taxon>Arthrobacter</taxon>
    </lineage>
</organism>
<name>A0ABW4Q9F0_9MICC</name>
<protein>
    <submittedName>
        <fullName evidence="2">Uncharacterized protein</fullName>
    </submittedName>
</protein>
<sequence>MKPLGNQKPFETGTPAGAGRGLSLRMGTIGMSIMLIVFLVAVVFAANQNDVVGWLVAIISLGWLLVFSFVVFSLRTAARNAAARINEAQQQFNRANGIQDPTGTGVVDEATLARDLKLDHSFKIVQVQVRVIRDHLAAGKSSDEETVGRALETIEITSHNARSMMKKNDDGPVEGTVVD</sequence>
<feature type="transmembrane region" description="Helical" evidence="1">
    <location>
        <begin position="29"/>
        <end position="46"/>
    </location>
</feature>
<keyword evidence="1" id="KW-0812">Transmembrane</keyword>
<reference evidence="3" key="1">
    <citation type="journal article" date="2019" name="Int. J. Syst. Evol. Microbiol.">
        <title>The Global Catalogue of Microorganisms (GCM) 10K type strain sequencing project: providing services to taxonomists for standard genome sequencing and annotation.</title>
        <authorList>
            <consortium name="The Broad Institute Genomics Platform"/>
            <consortium name="The Broad Institute Genome Sequencing Center for Infectious Disease"/>
            <person name="Wu L."/>
            <person name="Ma J."/>
        </authorList>
    </citation>
    <scope>NUCLEOTIDE SEQUENCE [LARGE SCALE GENOMIC DNA]</scope>
    <source>
        <strain evidence="3">JCM 11496</strain>
    </source>
</reference>
<proteinExistence type="predicted"/>
<accession>A0ABW4Q9F0</accession>